<sequence>MRYRTIAVAAGLSLLTLPAQADWFFRGTANNWGTTQLEQVTDNKYQLCTTFGSGDATGGPRFKIDRYGNWNENYPDSDVTVDPNQSYLITFLVDSTSITADPVGNCDGDDDDGQFAHNFASLHFRGTPNNWAATPMTLTANNTWQTTVSFDGQTEQRFKLDVTGNWSQNYGGSNGQLTFGGGDIFTNVIGNYVVEVNDETLRYTITLVDDGGNQKPIAVINPNTAQTVTLGDSLTFDADNSSDSDGSIVTYDWSTGDSSTSITVVFDTLGQQTISLTVTDDQGADSTASVTISVEEDGQGDDRWYFRGTPNDWATTLMTTTDSVNYCTTQTFGSDDPRFKIDHHGDWIENYPAQDYTVVGNTTYDICFNANSKDIDVTEFDDGVDRKAPVVTASPNPGTYLEAQTISLSVTDDQDPAAKIYCTTDGSTPTTASTPCNDKTYQATDIQDTGADLVLKVLAVDATGNDAISTFSYTIGDNGNDGDFRSENVYFIMTDRFADGDTSNNNIWGDEYLPNGAADKYKISDTSKTGPLSYYHGGDFKGIMDNLDYIQGMGFTAIWITPVVKQPEGRRFNADGQYEASAFHGYWGADFDQIDPHLHSSGKDNDGWSDFDALVEALHARGMKLMLDIVVNHGQPGDSVVGSKSKWADKALEIKMDGQIWKFGDQDPYYEGTTSSNGFFSYSNGTWLLDLLDFNENGEDGKNAKAHLINVYKRFIDHGVDAFRIDTVSYMSADFWEEFTLAMDEHARSKGNDNFYMCGEAWTGDRTAAVDLIYNGEGKRFHMLDLHGSSMDFPGWMGKAFKGETGFDDGNGYARIAGADGDASGIYDPTYLATFVDNHDVTRANGILSQTQYMNNLNFVYLFRGLPVVFYGTEVLYSSWPHYITTTEKDDVVARWMLGSEGISYAKNNRPALYKHLQMLNSLRSSSTALQKGTQIDLLIEGDHAAFKRDLGGVAAYVALTKGAAFSYTFNNLTDGSYRLLTPDSANGTYNETNVTVSGGSFSVDVAANSFAVLEIQ</sequence>
<feature type="signal peptide" evidence="4">
    <location>
        <begin position="1"/>
        <end position="21"/>
    </location>
</feature>
<keyword evidence="3 4" id="KW-0732">Signal</keyword>
<dbReference type="PANTHER" id="PTHR10357">
    <property type="entry name" value="ALPHA-AMYLASE FAMILY MEMBER"/>
    <property type="match status" value="1"/>
</dbReference>
<dbReference type="InterPro" id="IPR013783">
    <property type="entry name" value="Ig-like_fold"/>
</dbReference>
<dbReference type="InterPro" id="IPR022409">
    <property type="entry name" value="PKD/Chitinase_dom"/>
</dbReference>
<gene>
    <name evidence="6" type="ORF">EZV61_14730</name>
</gene>
<dbReference type="SUPFAM" id="SSF51445">
    <property type="entry name" value="(Trans)glycosidases"/>
    <property type="match status" value="1"/>
</dbReference>
<dbReference type="Proteomes" id="UP000292554">
    <property type="component" value="Unassembled WGS sequence"/>
</dbReference>
<comment type="cofactor">
    <cofactor evidence="1">
        <name>Ca(2+)</name>
        <dbReference type="ChEBI" id="CHEBI:29108"/>
    </cofactor>
</comment>
<name>A0ABY2AK93_9GAMM</name>
<dbReference type="InterPro" id="IPR035986">
    <property type="entry name" value="PKD_dom_sf"/>
</dbReference>
<reference evidence="6 7" key="1">
    <citation type="submission" date="2019-02" db="EMBL/GenBank/DDBJ databases">
        <title>Corallincola luteus sp. nov., a marine bacterium isolated from surface sediment of Bohai Sea in China.</title>
        <authorList>
            <person name="Ren Q."/>
        </authorList>
    </citation>
    <scope>NUCLEOTIDE SEQUENCE [LARGE SCALE GENOMIC DNA]</scope>
    <source>
        <strain evidence="6 7">DASS28</strain>
    </source>
</reference>
<dbReference type="EMBL" id="SJXE01000008">
    <property type="protein sequence ID" value="TCI02190.1"/>
    <property type="molecule type" value="Genomic_DNA"/>
</dbReference>
<proteinExistence type="predicted"/>
<dbReference type="RefSeq" id="WP_131416555.1">
    <property type="nucleotide sequence ID" value="NZ_SJXE01000008.1"/>
</dbReference>
<feature type="domain" description="PKD" evidence="5">
    <location>
        <begin position="217"/>
        <end position="295"/>
    </location>
</feature>
<dbReference type="SMART" id="SM00642">
    <property type="entry name" value="Aamy"/>
    <property type="match status" value="1"/>
</dbReference>
<dbReference type="InterPro" id="IPR013780">
    <property type="entry name" value="Glyco_hydro_b"/>
</dbReference>
<evidence type="ECO:0000313" key="6">
    <source>
        <dbReference type="EMBL" id="TCI02190.1"/>
    </source>
</evidence>
<dbReference type="SUPFAM" id="SSF51011">
    <property type="entry name" value="Glycosyl hydrolase domain"/>
    <property type="match status" value="1"/>
</dbReference>
<dbReference type="Gene3D" id="3.20.20.80">
    <property type="entry name" value="Glycosidases"/>
    <property type="match status" value="1"/>
</dbReference>
<dbReference type="InterPro" id="IPR017853">
    <property type="entry name" value="GH"/>
</dbReference>
<dbReference type="SMART" id="SM00089">
    <property type="entry name" value="PKD"/>
    <property type="match status" value="1"/>
</dbReference>
<dbReference type="PANTHER" id="PTHR10357:SF215">
    <property type="entry name" value="ALPHA-AMYLASE 1"/>
    <property type="match status" value="1"/>
</dbReference>
<accession>A0ABY2AK93</accession>
<evidence type="ECO:0000256" key="3">
    <source>
        <dbReference type="ARBA" id="ARBA00022729"/>
    </source>
</evidence>
<dbReference type="Pfam" id="PF18911">
    <property type="entry name" value="PKD_4"/>
    <property type="match status" value="1"/>
</dbReference>
<evidence type="ECO:0000259" key="5">
    <source>
        <dbReference type="PROSITE" id="PS50093"/>
    </source>
</evidence>
<evidence type="ECO:0000256" key="1">
    <source>
        <dbReference type="ARBA" id="ARBA00001913"/>
    </source>
</evidence>
<feature type="chain" id="PRO_5045660364" description="PKD domain-containing protein" evidence="4">
    <location>
        <begin position="22"/>
        <end position="1017"/>
    </location>
</feature>
<dbReference type="Gene3D" id="2.60.40.1180">
    <property type="entry name" value="Golgi alpha-mannosidase II"/>
    <property type="match status" value="1"/>
</dbReference>
<dbReference type="SUPFAM" id="SSF49299">
    <property type="entry name" value="PKD domain"/>
    <property type="match status" value="1"/>
</dbReference>
<keyword evidence="7" id="KW-1185">Reference proteome</keyword>
<dbReference type="Pfam" id="PF00128">
    <property type="entry name" value="Alpha-amylase"/>
    <property type="match status" value="1"/>
</dbReference>
<organism evidence="6 7">
    <name type="scientific">Corallincola luteus</name>
    <dbReference type="NCBI Taxonomy" id="1775177"/>
    <lineage>
        <taxon>Bacteria</taxon>
        <taxon>Pseudomonadati</taxon>
        <taxon>Pseudomonadota</taxon>
        <taxon>Gammaproteobacteria</taxon>
        <taxon>Alteromonadales</taxon>
        <taxon>Psychromonadaceae</taxon>
        <taxon>Corallincola</taxon>
    </lineage>
</organism>
<keyword evidence="2" id="KW-0479">Metal-binding</keyword>
<dbReference type="InterPro" id="IPR006047">
    <property type="entry name" value="GH13_cat_dom"/>
</dbReference>
<protein>
    <recommendedName>
        <fullName evidence="5">PKD domain-containing protein</fullName>
    </recommendedName>
</protein>
<dbReference type="Pfam" id="PF13290">
    <property type="entry name" value="CHB_HEX_C_1"/>
    <property type="match status" value="1"/>
</dbReference>
<dbReference type="InterPro" id="IPR059177">
    <property type="entry name" value="GH29D-like_dom"/>
</dbReference>
<dbReference type="InterPro" id="IPR000601">
    <property type="entry name" value="PKD_dom"/>
</dbReference>
<evidence type="ECO:0000256" key="2">
    <source>
        <dbReference type="ARBA" id="ARBA00022723"/>
    </source>
</evidence>
<dbReference type="PROSITE" id="PS50093">
    <property type="entry name" value="PKD"/>
    <property type="match status" value="1"/>
</dbReference>
<dbReference type="CDD" id="cd00146">
    <property type="entry name" value="PKD"/>
    <property type="match status" value="1"/>
</dbReference>
<comment type="caution">
    <text evidence="6">The sequence shown here is derived from an EMBL/GenBank/DDBJ whole genome shotgun (WGS) entry which is preliminary data.</text>
</comment>
<evidence type="ECO:0000313" key="7">
    <source>
        <dbReference type="Proteomes" id="UP000292554"/>
    </source>
</evidence>
<dbReference type="Gene3D" id="2.60.40.10">
    <property type="entry name" value="Immunoglobulins"/>
    <property type="match status" value="1"/>
</dbReference>
<evidence type="ECO:0000256" key="4">
    <source>
        <dbReference type="SAM" id="SignalP"/>
    </source>
</evidence>